<keyword evidence="4" id="KW-1185">Reference proteome</keyword>
<dbReference type="Gene3D" id="3.40.525.10">
    <property type="entry name" value="CRAL-TRIO lipid binding domain"/>
    <property type="match status" value="1"/>
</dbReference>
<feature type="domain" description="CRAL-TRIO" evidence="2">
    <location>
        <begin position="124"/>
        <end position="288"/>
    </location>
</feature>
<name>A0A507CEJ9_9FUNG</name>
<dbReference type="PROSITE" id="PS50191">
    <property type="entry name" value="CRAL_TRIO"/>
    <property type="match status" value="1"/>
</dbReference>
<dbReference type="RefSeq" id="XP_031026328.1">
    <property type="nucleotide sequence ID" value="XM_031167630.1"/>
</dbReference>
<organism evidence="3 4">
    <name type="scientific">Synchytrium microbalum</name>
    <dbReference type="NCBI Taxonomy" id="1806994"/>
    <lineage>
        <taxon>Eukaryota</taxon>
        <taxon>Fungi</taxon>
        <taxon>Fungi incertae sedis</taxon>
        <taxon>Chytridiomycota</taxon>
        <taxon>Chytridiomycota incertae sedis</taxon>
        <taxon>Chytridiomycetes</taxon>
        <taxon>Synchytriales</taxon>
        <taxon>Synchytriaceae</taxon>
        <taxon>Synchytrium</taxon>
    </lineage>
</organism>
<dbReference type="InterPro" id="IPR036865">
    <property type="entry name" value="CRAL-TRIO_dom_sf"/>
</dbReference>
<evidence type="ECO:0000313" key="3">
    <source>
        <dbReference type="EMBL" id="TPX35943.1"/>
    </source>
</evidence>
<dbReference type="PANTHER" id="PTHR45657">
    <property type="entry name" value="CRAL-TRIO DOMAIN-CONTAINING PROTEIN YKL091C-RELATED"/>
    <property type="match status" value="1"/>
</dbReference>
<dbReference type="InterPro" id="IPR051026">
    <property type="entry name" value="PI/PC_transfer"/>
</dbReference>
<dbReference type="InterPro" id="IPR001251">
    <property type="entry name" value="CRAL-TRIO_dom"/>
</dbReference>
<protein>
    <recommendedName>
        <fullName evidence="2">CRAL-TRIO domain-containing protein</fullName>
    </recommendedName>
</protein>
<dbReference type="SUPFAM" id="SSF52087">
    <property type="entry name" value="CRAL/TRIO domain"/>
    <property type="match status" value="1"/>
</dbReference>
<evidence type="ECO:0000256" key="1">
    <source>
        <dbReference type="SAM" id="MobiDB-lite"/>
    </source>
</evidence>
<dbReference type="STRING" id="1806994.A0A507CEJ9"/>
<accession>A0A507CEJ9</accession>
<dbReference type="PANTHER" id="PTHR45657:SF1">
    <property type="entry name" value="CRAL-TRIO DOMAIN-CONTAINING PROTEIN YKL091C-RELATED"/>
    <property type="match status" value="1"/>
</dbReference>
<dbReference type="Pfam" id="PF00650">
    <property type="entry name" value="CRAL_TRIO"/>
    <property type="match status" value="1"/>
</dbReference>
<dbReference type="EMBL" id="QEAO01000006">
    <property type="protein sequence ID" value="TPX35943.1"/>
    <property type="molecule type" value="Genomic_DNA"/>
</dbReference>
<reference evidence="3 4" key="1">
    <citation type="journal article" date="2019" name="Sci. Rep.">
        <title>Comparative genomics of chytrid fungi reveal insights into the obligate biotrophic and pathogenic lifestyle of Synchytrium endobioticum.</title>
        <authorList>
            <person name="van de Vossenberg B.T.L.H."/>
            <person name="Warris S."/>
            <person name="Nguyen H.D.T."/>
            <person name="van Gent-Pelzer M.P.E."/>
            <person name="Joly D.L."/>
            <person name="van de Geest H.C."/>
            <person name="Bonants P.J.M."/>
            <person name="Smith D.S."/>
            <person name="Levesque C.A."/>
            <person name="van der Lee T.A.J."/>
        </authorList>
    </citation>
    <scope>NUCLEOTIDE SEQUENCE [LARGE SCALE GENOMIC DNA]</scope>
    <source>
        <strain evidence="3 4">JEL517</strain>
    </source>
</reference>
<dbReference type="AlphaFoldDB" id="A0A507CEJ9"/>
<gene>
    <name evidence="3" type="ORF">SmJEL517_g01702</name>
</gene>
<dbReference type="Proteomes" id="UP000319731">
    <property type="component" value="Unassembled WGS sequence"/>
</dbReference>
<proteinExistence type="predicted"/>
<evidence type="ECO:0000259" key="2">
    <source>
        <dbReference type="PROSITE" id="PS50191"/>
    </source>
</evidence>
<dbReference type="InterPro" id="IPR036273">
    <property type="entry name" value="CRAL/TRIO_N_dom_sf"/>
</dbReference>
<dbReference type="CDD" id="cd00170">
    <property type="entry name" value="SEC14"/>
    <property type="match status" value="1"/>
</dbReference>
<dbReference type="SMART" id="SM00516">
    <property type="entry name" value="SEC14"/>
    <property type="match status" value="1"/>
</dbReference>
<feature type="region of interest" description="Disordered" evidence="1">
    <location>
        <begin position="421"/>
        <end position="449"/>
    </location>
</feature>
<dbReference type="OrthoDB" id="1434354at2759"/>
<dbReference type="SUPFAM" id="SSF46938">
    <property type="entry name" value="CRAL/TRIO N-terminal domain"/>
    <property type="match status" value="1"/>
</dbReference>
<evidence type="ECO:0000313" key="4">
    <source>
        <dbReference type="Proteomes" id="UP000319731"/>
    </source>
</evidence>
<comment type="caution">
    <text evidence="3">The sequence shown here is derived from an EMBL/GenBank/DDBJ whole genome shotgun (WGS) entry which is preliminary data.</text>
</comment>
<dbReference type="GeneID" id="42002927"/>
<sequence>MPPASPIPRPNDDTKPLSDEERKNVIWDMRTELGGLADGVDDYELLRFAVARQNNIKQASKMFTEYLEWRKRDRVDELPVPSVNGAPLLQHVRGYKTIPDGNINPHLDGVPEKFKSWYGYSGGGGFHKLDKDGQPVFIERMGLYDVQGMIKYCTAESIVDIHIRNAEFLTRVLMKECSDRAGRNIEKHTVIFDFEGTGFHQFDMRGLALLKSITEVEQAYYPERLDRLFIINAPFLFTKVWAIVKPWLAPAVLDKIHIFGSNYQDTLLKHIDADSLPKYLGGTCECAHMQGGCVPSPQLDHKHQNYGFQATIDGKDEHTFEVECPQTATNGAMLVYGFKSSGQGCRFEIRHRQQGGVAETSILPSTLHDSDKKIVTGQFPAIPGIYIFGWRKPPAGWVLSGPAVKLEYNIEVLDPTEALGLANPTDAPEEPVNMESDAPVASGAPAESV</sequence>